<sequence length="234" mass="24556" precursor="true">MLSRHHLTINAAIYTAMLAFAMVNSNANAQSAHPSALAPSALAPSAYPAPSKEDSSQDTMPRVVTVTRGFPSLSNRTTIEPDASTPPETVDNGFASPTVTVCSSLAVVLGLFAGFVWLTRRFGVNSSSQRGLSNEVFETLGSTSIDARTKVTLLRCGSRILITAQTATGIHPLSEISDAEEVRSLLAACNCQSKNAFASTLQSLEKEPVQKGFVAAEAAPANAARSRGRLFASA</sequence>
<keyword evidence="8" id="KW-0969">Cilium</keyword>
<evidence type="ECO:0000256" key="5">
    <source>
        <dbReference type="ARBA" id="ARBA00023136"/>
    </source>
</evidence>
<keyword evidence="2" id="KW-1003">Cell membrane</keyword>
<evidence type="ECO:0000256" key="7">
    <source>
        <dbReference type="SAM" id="SignalP"/>
    </source>
</evidence>
<name>A0A5C5Z9V1_9BACT</name>
<keyword evidence="9" id="KW-1185">Reference proteome</keyword>
<gene>
    <name evidence="8" type="ORF">CA13_54520</name>
</gene>
<evidence type="ECO:0000256" key="6">
    <source>
        <dbReference type="SAM" id="Phobius"/>
    </source>
</evidence>
<dbReference type="EMBL" id="SJPJ01000001">
    <property type="protein sequence ID" value="TWT83978.1"/>
    <property type="molecule type" value="Genomic_DNA"/>
</dbReference>
<proteinExistence type="predicted"/>
<keyword evidence="5 6" id="KW-0472">Membrane</keyword>
<comment type="subcellular location">
    <subcellularLocation>
        <location evidence="1">Cell membrane</location>
    </subcellularLocation>
</comment>
<evidence type="ECO:0000256" key="2">
    <source>
        <dbReference type="ARBA" id="ARBA00022475"/>
    </source>
</evidence>
<evidence type="ECO:0000313" key="8">
    <source>
        <dbReference type="EMBL" id="TWT83978.1"/>
    </source>
</evidence>
<dbReference type="GO" id="GO:0044781">
    <property type="term" value="P:bacterial-type flagellum organization"/>
    <property type="evidence" value="ECO:0007669"/>
    <property type="project" value="InterPro"/>
</dbReference>
<keyword evidence="4 6" id="KW-1133">Transmembrane helix</keyword>
<evidence type="ECO:0000256" key="1">
    <source>
        <dbReference type="ARBA" id="ARBA00004236"/>
    </source>
</evidence>
<protein>
    <submittedName>
        <fullName evidence="8">Flagellar biosynthesis protein, FliO</fullName>
    </submittedName>
</protein>
<feature type="signal peptide" evidence="7">
    <location>
        <begin position="1"/>
        <end position="29"/>
    </location>
</feature>
<feature type="chain" id="PRO_5022903481" evidence="7">
    <location>
        <begin position="30"/>
        <end position="234"/>
    </location>
</feature>
<dbReference type="InterPro" id="IPR022781">
    <property type="entry name" value="Flagellar_biosynth_FliO"/>
</dbReference>
<evidence type="ECO:0000256" key="4">
    <source>
        <dbReference type="ARBA" id="ARBA00022989"/>
    </source>
</evidence>
<evidence type="ECO:0000313" key="9">
    <source>
        <dbReference type="Proteomes" id="UP000315010"/>
    </source>
</evidence>
<accession>A0A5C5Z9V1</accession>
<organism evidence="8 9">
    <name type="scientific">Novipirellula herctigrandis</name>
    <dbReference type="NCBI Taxonomy" id="2527986"/>
    <lineage>
        <taxon>Bacteria</taxon>
        <taxon>Pseudomonadati</taxon>
        <taxon>Planctomycetota</taxon>
        <taxon>Planctomycetia</taxon>
        <taxon>Pirellulales</taxon>
        <taxon>Pirellulaceae</taxon>
        <taxon>Novipirellula</taxon>
    </lineage>
</organism>
<dbReference type="OrthoDB" id="286691at2"/>
<keyword evidence="3 6" id="KW-0812">Transmembrane</keyword>
<keyword evidence="7" id="KW-0732">Signal</keyword>
<dbReference type="AlphaFoldDB" id="A0A5C5Z9V1"/>
<comment type="caution">
    <text evidence="8">The sequence shown here is derived from an EMBL/GenBank/DDBJ whole genome shotgun (WGS) entry which is preliminary data.</text>
</comment>
<reference evidence="8 9" key="1">
    <citation type="submission" date="2019-02" db="EMBL/GenBank/DDBJ databases">
        <title>Deep-cultivation of Planctomycetes and their phenomic and genomic characterization uncovers novel biology.</title>
        <authorList>
            <person name="Wiegand S."/>
            <person name="Jogler M."/>
            <person name="Boedeker C."/>
            <person name="Pinto D."/>
            <person name="Vollmers J."/>
            <person name="Rivas-Marin E."/>
            <person name="Kohn T."/>
            <person name="Peeters S.H."/>
            <person name="Heuer A."/>
            <person name="Rast P."/>
            <person name="Oberbeckmann S."/>
            <person name="Bunk B."/>
            <person name="Jeske O."/>
            <person name="Meyerdierks A."/>
            <person name="Storesund J.E."/>
            <person name="Kallscheuer N."/>
            <person name="Luecker S."/>
            <person name="Lage O.M."/>
            <person name="Pohl T."/>
            <person name="Merkel B.J."/>
            <person name="Hornburger P."/>
            <person name="Mueller R.-W."/>
            <person name="Bruemmer F."/>
            <person name="Labrenz M."/>
            <person name="Spormann A.M."/>
            <person name="Op Den Camp H."/>
            <person name="Overmann J."/>
            <person name="Amann R."/>
            <person name="Jetten M.S.M."/>
            <person name="Mascher T."/>
            <person name="Medema M.H."/>
            <person name="Devos D.P."/>
            <person name="Kaster A.-K."/>
            <person name="Ovreas L."/>
            <person name="Rohde M."/>
            <person name="Galperin M.Y."/>
            <person name="Jogler C."/>
        </authorList>
    </citation>
    <scope>NUCLEOTIDE SEQUENCE [LARGE SCALE GENOMIC DNA]</scope>
    <source>
        <strain evidence="8 9">CA13</strain>
    </source>
</reference>
<dbReference type="GO" id="GO:0016020">
    <property type="term" value="C:membrane"/>
    <property type="evidence" value="ECO:0007669"/>
    <property type="project" value="InterPro"/>
</dbReference>
<dbReference type="RefSeq" id="WP_146401461.1">
    <property type="nucleotide sequence ID" value="NZ_SJPJ01000001.1"/>
</dbReference>
<dbReference type="Proteomes" id="UP000315010">
    <property type="component" value="Unassembled WGS sequence"/>
</dbReference>
<evidence type="ECO:0000256" key="3">
    <source>
        <dbReference type="ARBA" id="ARBA00022692"/>
    </source>
</evidence>
<dbReference type="Pfam" id="PF04347">
    <property type="entry name" value="FliO"/>
    <property type="match status" value="1"/>
</dbReference>
<keyword evidence="8" id="KW-0282">Flagellum</keyword>
<keyword evidence="8" id="KW-0966">Cell projection</keyword>
<feature type="transmembrane region" description="Helical" evidence="6">
    <location>
        <begin position="94"/>
        <end position="118"/>
    </location>
</feature>